<dbReference type="RefSeq" id="WP_011007419.1">
    <property type="nucleotide sequence ID" value="NZ_DAIOPL010000006.1"/>
</dbReference>
<protein>
    <submittedName>
        <fullName evidence="2">DUF460 domain-containing protein</fullName>
    </submittedName>
</protein>
<dbReference type="PANTHER" id="PTHR40707">
    <property type="entry name" value="POSSIBLE NUCLEASE OF RNASE H FOLD, RUVC/YQGF FAMILY"/>
    <property type="match status" value="1"/>
</dbReference>
<proteinExistence type="predicted"/>
<dbReference type="PANTHER" id="PTHR40707:SF1">
    <property type="entry name" value="DUF460 DOMAIN-CONTAINING PROTEIN"/>
    <property type="match status" value="1"/>
</dbReference>
<sequence>MAILGVDVTPDGSLAFAVFDNGVFVERGVEKARNIVHLFKKYKIDTLAVDNLSELFQHGRGIIRILGKLPYSVNVIEVTRGAEGYLKTEELVRRYFGVDRGHLDPIETATYLAMLASRGVGTPAKLFEEETIILVHRKISTTPGGMSRNRFMRNVTHRIKTIASKIEEKLKEAKLDYDLFLKEESGEVTSAKFVVYANREVVRKYVKPMRSIDIAVTIYSAPARGGGVPARERFLIVGVDPGIVTGIAVLTLDGEVLDTTARRGFSRGDVLRYAHQWGVPVVIATDVAEAPEFVKRLAAMCGAVLYTPSRDLSSEEKAQILEKTKWKAGTSHERDALAAAYRAYQEFKPKFEKLEKEFGSILKFDQVEYAKALIVRGYSIAQAVSEALKKREEKEVKVVYVTVEKPCGGRDESFTTRIKALEYENMQLQKELEALRSECAQLKRSLEDSKWRDLKYRELQNRINTLTVAIMEKETEIEMLKKTFLEILTNYGSKYKLLHLSELVECKGGESVGIICKNIDTVQEAVARGTMGVPLKQVAKLQLGEFFVIDFDAVRELTEEIKRHMDSQKDLDLKKIVQQYRRMLGGV</sequence>
<gene>
    <name evidence="2" type="ORF">HA333_01025</name>
</gene>
<comment type="caution">
    <text evidence="2">The sequence shown here is derived from an EMBL/GenBank/DDBJ whole genome shotgun (WGS) entry which is preliminary data.</text>
</comment>
<evidence type="ECO:0000313" key="3">
    <source>
        <dbReference type="Proteomes" id="UP000651120"/>
    </source>
</evidence>
<dbReference type="EMBL" id="DUJP01000006">
    <property type="protein sequence ID" value="HII46083.1"/>
    <property type="molecule type" value="Genomic_DNA"/>
</dbReference>
<name>A0A832SGT0_9CREN</name>
<dbReference type="InterPro" id="IPR007408">
    <property type="entry name" value="DUF460"/>
</dbReference>
<evidence type="ECO:0000256" key="1">
    <source>
        <dbReference type="SAM" id="Coils"/>
    </source>
</evidence>
<accession>A0A832SGT0</accession>
<dbReference type="Proteomes" id="UP000651120">
    <property type="component" value="Unassembled WGS sequence"/>
</dbReference>
<feature type="coiled-coil region" evidence="1">
    <location>
        <begin position="418"/>
        <end position="483"/>
    </location>
</feature>
<dbReference type="AlphaFoldDB" id="A0A832SGT0"/>
<dbReference type="OMA" id="WKLDHSN"/>
<evidence type="ECO:0000313" key="2">
    <source>
        <dbReference type="EMBL" id="HII46083.1"/>
    </source>
</evidence>
<organism evidence="2 3">
    <name type="scientific">Pyrobaculum aerophilum</name>
    <dbReference type="NCBI Taxonomy" id="13773"/>
    <lineage>
        <taxon>Archaea</taxon>
        <taxon>Thermoproteota</taxon>
        <taxon>Thermoprotei</taxon>
        <taxon>Thermoproteales</taxon>
        <taxon>Thermoproteaceae</taxon>
        <taxon>Pyrobaculum</taxon>
    </lineage>
</organism>
<reference evidence="2" key="1">
    <citation type="journal article" date="2020" name="bioRxiv">
        <title>A rank-normalized archaeal taxonomy based on genome phylogeny resolves widespread incomplete and uneven classifications.</title>
        <authorList>
            <person name="Rinke C."/>
            <person name="Chuvochina M."/>
            <person name="Mussig A.J."/>
            <person name="Chaumeil P.-A."/>
            <person name="Waite D.W."/>
            <person name="Whitman W.B."/>
            <person name="Parks D.H."/>
            <person name="Hugenholtz P."/>
        </authorList>
    </citation>
    <scope>NUCLEOTIDE SEQUENCE</scope>
    <source>
        <strain evidence="2">UBA8839</strain>
    </source>
</reference>
<dbReference type="GeneID" id="1465172"/>
<keyword evidence="1" id="KW-0175">Coiled coil</keyword>
<dbReference type="Pfam" id="PF04312">
    <property type="entry name" value="DUF460"/>
    <property type="match status" value="1"/>
</dbReference>